<dbReference type="Gene3D" id="2.30.42.10">
    <property type="match status" value="1"/>
</dbReference>
<dbReference type="Gene3D" id="2.40.10.10">
    <property type="entry name" value="Trypsin-like serine proteases"/>
    <property type="match status" value="2"/>
</dbReference>
<feature type="domain" description="PDZ" evidence="6">
    <location>
        <begin position="318"/>
        <end position="392"/>
    </location>
</feature>
<dbReference type="InterPro" id="IPR051201">
    <property type="entry name" value="Chloro_Bact_Ser_Proteases"/>
</dbReference>
<dbReference type="GO" id="GO:0004252">
    <property type="term" value="F:serine-type endopeptidase activity"/>
    <property type="evidence" value="ECO:0007669"/>
    <property type="project" value="InterPro"/>
</dbReference>
<dbReference type="InterPro" id="IPR039382">
    <property type="entry name" value="DEGP1/8_PDZ_dom"/>
</dbReference>
<keyword evidence="2" id="KW-0645">Protease</keyword>
<evidence type="ECO:0000313" key="7">
    <source>
        <dbReference type="EMBL" id="PSC73357.1"/>
    </source>
</evidence>
<keyword evidence="4" id="KW-0720">Serine protease</keyword>
<dbReference type="PRINTS" id="PR00834">
    <property type="entry name" value="PROTEASES2C"/>
</dbReference>
<name>A0A2P6VH00_9CHLO</name>
<dbReference type="InterPro" id="IPR009003">
    <property type="entry name" value="Peptidase_S1_PA"/>
</dbReference>
<dbReference type="Pfam" id="PF13180">
    <property type="entry name" value="PDZ_2"/>
    <property type="match status" value="1"/>
</dbReference>
<evidence type="ECO:0000256" key="1">
    <source>
        <dbReference type="ARBA" id="ARBA00010541"/>
    </source>
</evidence>
<evidence type="ECO:0000313" key="8">
    <source>
        <dbReference type="Proteomes" id="UP000239649"/>
    </source>
</evidence>
<dbReference type="CDD" id="cd00990">
    <property type="entry name" value="cpPDZ_AtDEGP1-like"/>
    <property type="match status" value="1"/>
</dbReference>
<reference evidence="7 8" key="1">
    <citation type="journal article" date="2018" name="Plant J.">
        <title>Genome sequences of Chlorella sorokiniana UTEX 1602 and Micractinium conductrix SAG 241.80: implications to maltose excretion by a green alga.</title>
        <authorList>
            <person name="Arriola M.B."/>
            <person name="Velmurugan N."/>
            <person name="Zhang Y."/>
            <person name="Plunkett M.H."/>
            <person name="Hondzo H."/>
            <person name="Barney B.M."/>
        </authorList>
    </citation>
    <scope>NUCLEOTIDE SEQUENCE [LARGE SCALE GENOMIC DNA]</scope>
    <source>
        <strain evidence="7 8">SAG 241.80</strain>
    </source>
</reference>
<keyword evidence="8" id="KW-1185">Reference proteome</keyword>
<comment type="caution">
    <text evidence="7">The sequence shown here is derived from an EMBL/GenBank/DDBJ whole genome shotgun (WGS) entry which is preliminary data.</text>
</comment>
<dbReference type="AlphaFoldDB" id="A0A2P6VH00"/>
<dbReference type="SUPFAM" id="SSF50156">
    <property type="entry name" value="PDZ domain-like"/>
    <property type="match status" value="1"/>
</dbReference>
<dbReference type="InterPro" id="IPR043504">
    <property type="entry name" value="Peptidase_S1_PA_chymotrypsin"/>
</dbReference>
<dbReference type="GO" id="GO:0006508">
    <property type="term" value="P:proteolysis"/>
    <property type="evidence" value="ECO:0007669"/>
    <property type="project" value="UniProtKB-KW"/>
</dbReference>
<evidence type="ECO:0000256" key="2">
    <source>
        <dbReference type="ARBA" id="ARBA00022670"/>
    </source>
</evidence>
<dbReference type="SUPFAM" id="SSF50494">
    <property type="entry name" value="Trypsin-like serine proteases"/>
    <property type="match status" value="1"/>
</dbReference>
<organism evidence="7 8">
    <name type="scientific">Micractinium conductrix</name>
    <dbReference type="NCBI Taxonomy" id="554055"/>
    <lineage>
        <taxon>Eukaryota</taxon>
        <taxon>Viridiplantae</taxon>
        <taxon>Chlorophyta</taxon>
        <taxon>core chlorophytes</taxon>
        <taxon>Trebouxiophyceae</taxon>
        <taxon>Chlorellales</taxon>
        <taxon>Chlorellaceae</taxon>
        <taxon>Chlorella clade</taxon>
        <taxon>Micractinium</taxon>
    </lineage>
</organism>
<dbReference type="InterPro" id="IPR001940">
    <property type="entry name" value="Peptidase_S1C"/>
</dbReference>
<dbReference type="STRING" id="554055.A0A2P6VH00"/>
<evidence type="ECO:0000256" key="4">
    <source>
        <dbReference type="ARBA" id="ARBA00022825"/>
    </source>
</evidence>
<keyword evidence="3" id="KW-0378">Hydrolase</keyword>
<feature type="region of interest" description="Disordered" evidence="5">
    <location>
        <begin position="1"/>
        <end position="64"/>
    </location>
</feature>
<feature type="compositionally biased region" description="Low complexity" evidence="5">
    <location>
        <begin position="31"/>
        <end position="64"/>
    </location>
</feature>
<dbReference type="Proteomes" id="UP000239649">
    <property type="component" value="Unassembled WGS sequence"/>
</dbReference>
<proteinExistence type="inferred from homology"/>
<dbReference type="PANTHER" id="PTHR43343:SF2">
    <property type="entry name" value="PDZ DOMAIN-CONTAINING PROTEIN"/>
    <property type="match status" value="1"/>
</dbReference>
<evidence type="ECO:0000256" key="5">
    <source>
        <dbReference type="SAM" id="MobiDB-lite"/>
    </source>
</evidence>
<gene>
    <name evidence="7" type="ORF">C2E20_3282</name>
</gene>
<dbReference type="SMART" id="SM00228">
    <property type="entry name" value="PDZ"/>
    <property type="match status" value="1"/>
</dbReference>
<dbReference type="Pfam" id="PF13365">
    <property type="entry name" value="Trypsin_2"/>
    <property type="match status" value="1"/>
</dbReference>
<accession>A0A2P6VH00</accession>
<dbReference type="OrthoDB" id="4217619at2759"/>
<evidence type="ECO:0000259" key="6">
    <source>
        <dbReference type="PROSITE" id="PS50106"/>
    </source>
</evidence>
<dbReference type="PANTHER" id="PTHR43343">
    <property type="entry name" value="PEPTIDASE S12"/>
    <property type="match status" value="1"/>
</dbReference>
<evidence type="ECO:0000256" key="3">
    <source>
        <dbReference type="ARBA" id="ARBA00022801"/>
    </source>
</evidence>
<dbReference type="FunFam" id="2.40.10.10:FF:000001">
    <property type="entry name" value="Periplasmic serine protease DegS"/>
    <property type="match status" value="1"/>
</dbReference>
<dbReference type="PROSITE" id="PS50106">
    <property type="entry name" value="PDZ"/>
    <property type="match status" value="1"/>
</dbReference>
<dbReference type="InterPro" id="IPR001478">
    <property type="entry name" value="PDZ"/>
</dbReference>
<protein>
    <submittedName>
        <fullName evidence="7">Protease Do-like chloroplastic isoform A</fullName>
    </submittedName>
</protein>
<sequence>MPALMSARLHTTPPGSSAALAFRPSSASTARPLAQRPRCQQQQEREPWQPTQPTQQSQQPQQLAEEVWWHRHRRPLAATLAALAAVTPLLLGLPIDVADARAVLTAEERNTIGLFQRSRPSVVYITSLTTRRDAFTLNMLEIPQGEGSGFVYDKNGHIVTNYHVIRGASDVLITLAGGKGQPAKVVGYDEDKDVAVLQIDMKEMDGPLVPLPLGTSSDLEVGQKVFAIGNPFGLDHTLTTGVISGTGREINSGNTGRPIQDVIQTDAAINPGNSGGPLLDSGGAMIGINTAIYSQSGNSAGVGFAIPVDVVKSSVEQIITFGKVVRPIMGISFAPDQSIEQLGVNGVLVLNARDGGPASKAGIKGSTRDEYGRLVLGDIILAIDGTRINSASDLYRILDKCSVGDKLDVEVLRADSKEHVVITLEASA</sequence>
<comment type="similarity">
    <text evidence="1">Belongs to the peptidase S1C family.</text>
</comment>
<dbReference type="InterPro" id="IPR036034">
    <property type="entry name" value="PDZ_sf"/>
</dbReference>
<dbReference type="EMBL" id="LHPF02000007">
    <property type="protein sequence ID" value="PSC73357.1"/>
    <property type="molecule type" value="Genomic_DNA"/>
</dbReference>